<evidence type="ECO:0000313" key="4">
    <source>
        <dbReference type="EMBL" id="GAH46252.1"/>
    </source>
</evidence>
<keyword evidence="1" id="KW-0547">Nucleotide-binding</keyword>
<dbReference type="GO" id="GO:0005737">
    <property type="term" value="C:cytoplasm"/>
    <property type="evidence" value="ECO:0007669"/>
    <property type="project" value="TreeGrafter"/>
</dbReference>
<feature type="non-terminal residue" evidence="4">
    <location>
        <position position="1"/>
    </location>
</feature>
<evidence type="ECO:0000256" key="2">
    <source>
        <dbReference type="ARBA" id="ARBA00022840"/>
    </source>
</evidence>
<dbReference type="PANTHER" id="PTHR11638:SF18">
    <property type="entry name" value="HEAT SHOCK PROTEIN 104"/>
    <property type="match status" value="1"/>
</dbReference>
<dbReference type="GO" id="GO:0005524">
    <property type="term" value="F:ATP binding"/>
    <property type="evidence" value="ECO:0007669"/>
    <property type="project" value="UniProtKB-KW"/>
</dbReference>
<evidence type="ECO:0000256" key="1">
    <source>
        <dbReference type="ARBA" id="ARBA00022741"/>
    </source>
</evidence>
<dbReference type="InterPro" id="IPR050130">
    <property type="entry name" value="ClpA_ClpB"/>
</dbReference>
<sequence length="59" mass="6703">LLTKEGYDPNFGARPLRRTIERLIENPISEKLLAGEFKEGDCILIKTKGGKIIFSKKKK</sequence>
<dbReference type="GO" id="GO:0034605">
    <property type="term" value="P:cellular response to heat"/>
    <property type="evidence" value="ECO:0007669"/>
    <property type="project" value="TreeGrafter"/>
</dbReference>
<evidence type="ECO:0000259" key="3">
    <source>
        <dbReference type="SMART" id="SM01086"/>
    </source>
</evidence>
<organism evidence="4">
    <name type="scientific">marine sediment metagenome</name>
    <dbReference type="NCBI Taxonomy" id="412755"/>
    <lineage>
        <taxon>unclassified sequences</taxon>
        <taxon>metagenomes</taxon>
        <taxon>ecological metagenomes</taxon>
    </lineage>
</organism>
<accession>X1FMP8</accession>
<gene>
    <name evidence="4" type="ORF">S03H2_14911</name>
</gene>
<proteinExistence type="predicted"/>
<dbReference type="Pfam" id="PF10431">
    <property type="entry name" value="ClpB_D2-small"/>
    <property type="match status" value="1"/>
</dbReference>
<dbReference type="InterPro" id="IPR019489">
    <property type="entry name" value="Clp_ATPase_C"/>
</dbReference>
<dbReference type="EMBL" id="BARU01007571">
    <property type="protein sequence ID" value="GAH46252.1"/>
    <property type="molecule type" value="Genomic_DNA"/>
</dbReference>
<dbReference type="AlphaFoldDB" id="X1FMP8"/>
<dbReference type="GO" id="GO:0016887">
    <property type="term" value="F:ATP hydrolysis activity"/>
    <property type="evidence" value="ECO:0007669"/>
    <property type="project" value="TreeGrafter"/>
</dbReference>
<dbReference type="PANTHER" id="PTHR11638">
    <property type="entry name" value="ATP-DEPENDENT CLP PROTEASE"/>
    <property type="match status" value="1"/>
</dbReference>
<reference evidence="4" key="1">
    <citation type="journal article" date="2014" name="Front. Microbiol.">
        <title>High frequency of phylogenetically diverse reductive dehalogenase-homologous genes in deep subseafloor sedimentary metagenomes.</title>
        <authorList>
            <person name="Kawai M."/>
            <person name="Futagami T."/>
            <person name="Toyoda A."/>
            <person name="Takaki Y."/>
            <person name="Nishi S."/>
            <person name="Hori S."/>
            <person name="Arai W."/>
            <person name="Tsubouchi T."/>
            <person name="Morono Y."/>
            <person name="Uchiyama I."/>
            <person name="Ito T."/>
            <person name="Fujiyama A."/>
            <person name="Inagaki F."/>
            <person name="Takami H."/>
        </authorList>
    </citation>
    <scope>NUCLEOTIDE SEQUENCE</scope>
    <source>
        <strain evidence="4">Expedition CK06-06</strain>
    </source>
</reference>
<name>X1FMP8_9ZZZZ</name>
<protein>
    <recommendedName>
        <fullName evidence="3">Clp ATPase C-terminal domain-containing protein</fullName>
    </recommendedName>
</protein>
<feature type="domain" description="Clp ATPase C-terminal" evidence="3">
    <location>
        <begin position="1"/>
        <end position="54"/>
    </location>
</feature>
<dbReference type="SMART" id="SM01086">
    <property type="entry name" value="ClpB_D2-small"/>
    <property type="match status" value="1"/>
</dbReference>
<dbReference type="Gene3D" id="1.10.8.60">
    <property type="match status" value="1"/>
</dbReference>
<comment type="caution">
    <text evidence="4">The sequence shown here is derived from an EMBL/GenBank/DDBJ whole genome shotgun (WGS) entry which is preliminary data.</text>
</comment>
<keyword evidence="2" id="KW-0067">ATP-binding</keyword>